<dbReference type="AlphaFoldDB" id="A0A430FTC3"/>
<dbReference type="InterPro" id="IPR000551">
    <property type="entry name" value="MerR-type_HTH_dom"/>
</dbReference>
<evidence type="ECO:0000313" key="4">
    <source>
        <dbReference type="Proteomes" id="UP000287609"/>
    </source>
</evidence>
<dbReference type="InterPro" id="IPR009061">
    <property type="entry name" value="DNA-bd_dom_put_sf"/>
</dbReference>
<evidence type="ECO:0000259" key="2">
    <source>
        <dbReference type="PROSITE" id="PS50937"/>
    </source>
</evidence>
<organism evidence="3 4">
    <name type="scientific">Bifidobacterium dolichotidis</name>
    <dbReference type="NCBI Taxonomy" id="2306976"/>
    <lineage>
        <taxon>Bacteria</taxon>
        <taxon>Bacillati</taxon>
        <taxon>Actinomycetota</taxon>
        <taxon>Actinomycetes</taxon>
        <taxon>Bifidobacteriales</taxon>
        <taxon>Bifidobacteriaceae</taxon>
        <taxon>Bifidobacterium</taxon>
    </lineage>
</organism>
<feature type="compositionally biased region" description="Low complexity" evidence="1">
    <location>
        <begin position="21"/>
        <end position="33"/>
    </location>
</feature>
<dbReference type="GO" id="GO:0006355">
    <property type="term" value="P:regulation of DNA-templated transcription"/>
    <property type="evidence" value="ECO:0007669"/>
    <property type="project" value="InterPro"/>
</dbReference>
<sequence length="251" mass="27623">MSSSSTSVQQKSSSFTDSAISVSTKKSSTPSKSGAKRTQAARGLRSVKAHEPEIMGGLIQGELFETADSERFPRGYRGTVASKVAGITYRQLDYWARQGIVEPSLAPSHGSGSRRLYSFKDVVILAVSKRLLDVGINLQNVTQAVKFLMDKTTDQLEHTTIMCDGTYVHECTSPEQIAALLGEGKPVFGLSVTALWHRIHDELEREDYTDLTEYCDEPASQGTLMLDPIGEMAAERMQQRFDKRKRAAAKA</sequence>
<feature type="domain" description="HTH merR-type" evidence="2">
    <location>
        <begin position="80"/>
        <end position="147"/>
    </location>
</feature>
<dbReference type="SUPFAM" id="SSF46955">
    <property type="entry name" value="Putative DNA-binding domain"/>
    <property type="match status" value="1"/>
</dbReference>
<dbReference type="Pfam" id="PF13411">
    <property type="entry name" value="MerR_1"/>
    <property type="match status" value="1"/>
</dbReference>
<feature type="compositionally biased region" description="Low complexity" evidence="1">
    <location>
        <begin position="1"/>
        <end position="14"/>
    </location>
</feature>
<feature type="region of interest" description="Disordered" evidence="1">
    <location>
        <begin position="1"/>
        <end position="47"/>
    </location>
</feature>
<dbReference type="EMBL" id="QXGM01000001">
    <property type="protein sequence ID" value="RSX56065.1"/>
    <property type="molecule type" value="Genomic_DNA"/>
</dbReference>
<proteinExistence type="predicted"/>
<dbReference type="PROSITE" id="PS50937">
    <property type="entry name" value="HTH_MERR_2"/>
    <property type="match status" value="1"/>
</dbReference>
<dbReference type="SMART" id="SM00422">
    <property type="entry name" value="HTH_MERR"/>
    <property type="match status" value="1"/>
</dbReference>
<reference evidence="3 4" key="1">
    <citation type="submission" date="2018-09" db="EMBL/GenBank/DDBJ databases">
        <title>Characterization of the phylogenetic diversity of five novel species belonging to the genus Bifidobacterium.</title>
        <authorList>
            <person name="Lugli G.A."/>
            <person name="Duranti S."/>
            <person name="Milani C."/>
        </authorList>
    </citation>
    <scope>NUCLEOTIDE SEQUENCE [LARGE SCALE GENOMIC DNA]</scope>
    <source>
        <strain evidence="3 4">2036B</strain>
    </source>
</reference>
<protein>
    <submittedName>
        <fullName evidence="3">Transcriptional regulator, MerR family</fullName>
    </submittedName>
</protein>
<keyword evidence="4" id="KW-1185">Reference proteome</keyword>
<gene>
    <name evidence="3" type="ORF">D2E26_0628</name>
</gene>
<dbReference type="Proteomes" id="UP000287609">
    <property type="component" value="Unassembled WGS sequence"/>
</dbReference>
<evidence type="ECO:0000256" key="1">
    <source>
        <dbReference type="SAM" id="MobiDB-lite"/>
    </source>
</evidence>
<dbReference type="GO" id="GO:0003677">
    <property type="term" value="F:DNA binding"/>
    <property type="evidence" value="ECO:0007669"/>
    <property type="project" value="InterPro"/>
</dbReference>
<accession>A0A430FTC3</accession>
<name>A0A430FTC3_9BIFI</name>
<dbReference type="Gene3D" id="1.10.1660.10">
    <property type="match status" value="1"/>
</dbReference>
<comment type="caution">
    <text evidence="3">The sequence shown here is derived from an EMBL/GenBank/DDBJ whole genome shotgun (WGS) entry which is preliminary data.</text>
</comment>
<evidence type="ECO:0000313" key="3">
    <source>
        <dbReference type="EMBL" id="RSX56065.1"/>
    </source>
</evidence>